<dbReference type="InterPro" id="IPR036812">
    <property type="entry name" value="NAD(P)_OxRdtase_dom_sf"/>
</dbReference>
<dbReference type="InterPro" id="IPR018170">
    <property type="entry name" value="Aldo/ket_reductase_CS"/>
</dbReference>
<evidence type="ECO:0000259" key="4">
    <source>
        <dbReference type="Pfam" id="PF00248"/>
    </source>
</evidence>
<proteinExistence type="inferred from homology"/>
<keyword evidence="3" id="KW-0560">Oxidoreductase</keyword>
<comment type="similarity">
    <text evidence="1">Belongs to the aldo/keto reductase family.</text>
</comment>
<dbReference type="PANTHER" id="PTHR43827:SF3">
    <property type="entry name" value="NADP-DEPENDENT OXIDOREDUCTASE DOMAIN-CONTAINING PROTEIN"/>
    <property type="match status" value="1"/>
</dbReference>
<sequence>MALNLQSTVKLNNGVELPRLGLGVFRAPRGQVTRQAVLSALSAGYRHIDTARIYGNERDVGAAVRESGLPREDIFVTTKLWNEDQGYDSTLRACERSLKDLGLEYVDLYLVHWPVPGRRLDSWRAMEKLLAEGKCRAIGVSNFLEHHLDQLLAHAQVVPAVNQVEQHPFLYQPSLLRYCADKGIAVEAYSPLTKGLRLGDPRVVEMARRHGKSPAQVLIRWCLQHELVVIPKSVHEERIRENASVFDFSLSSEDMQRLDGMNEDLYTGWDPTDVP</sequence>
<dbReference type="RefSeq" id="WP_395807801.1">
    <property type="nucleotide sequence ID" value="NZ_CP043494.1"/>
</dbReference>
<evidence type="ECO:0000256" key="3">
    <source>
        <dbReference type="ARBA" id="ARBA00023002"/>
    </source>
</evidence>
<dbReference type="EMBL" id="CP043494">
    <property type="protein sequence ID" value="WNG49654.1"/>
    <property type="molecule type" value="Genomic_DNA"/>
</dbReference>
<keyword evidence="6" id="KW-1185">Reference proteome</keyword>
<dbReference type="InterPro" id="IPR023210">
    <property type="entry name" value="NADP_OxRdtase_dom"/>
</dbReference>
<dbReference type="Gene3D" id="3.20.20.100">
    <property type="entry name" value="NADP-dependent oxidoreductase domain"/>
    <property type="match status" value="1"/>
</dbReference>
<dbReference type="Pfam" id="PF00248">
    <property type="entry name" value="Aldo_ket_red"/>
    <property type="match status" value="1"/>
</dbReference>
<dbReference type="InterPro" id="IPR020471">
    <property type="entry name" value="AKR"/>
</dbReference>
<dbReference type="PANTHER" id="PTHR43827">
    <property type="entry name" value="2,5-DIKETO-D-GLUCONIC ACID REDUCTASE"/>
    <property type="match status" value="1"/>
</dbReference>
<evidence type="ECO:0000313" key="5">
    <source>
        <dbReference type="EMBL" id="WNG49654.1"/>
    </source>
</evidence>
<dbReference type="PROSITE" id="PS00062">
    <property type="entry name" value="ALDOKETO_REDUCTASE_2"/>
    <property type="match status" value="1"/>
</dbReference>
<protein>
    <submittedName>
        <fullName evidence="5">Aldo/keto reductase</fullName>
    </submittedName>
</protein>
<dbReference type="PROSITE" id="PS00798">
    <property type="entry name" value="ALDOKETO_REDUCTASE_1"/>
    <property type="match status" value="1"/>
</dbReference>
<accession>A0ABY9X2L2</accession>
<name>A0ABY9X2L2_9BACT</name>
<gene>
    <name evidence="5" type="ORF">F0U60_40205</name>
</gene>
<feature type="domain" description="NADP-dependent oxidoreductase" evidence="4">
    <location>
        <begin position="34"/>
        <end position="262"/>
    </location>
</feature>
<evidence type="ECO:0000256" key="2">
    <source>
        <dbReference type="ARBA" id="ARBA00022857"/>
    </source>
</evidence>
<dbReference type="PROSITE" id="PS00063">
    <property type="entry name" value="ALDOKETO_REDUCTASE_3"/>
    <property type="match status" value="1"/>
</dbReference>
<evidence type="ECO:0000256" key="1">
    <source>
        <dbReference type="ARBA" id="ARBA00007905"/>
    </source>
</evidence>
<dbReference type="SUPFAM" id="SSF51430">
    <property type="entry name" value="NAD(P)-linked oxidoreductase"/>
    <property type="match status" value="1"/>
</dbReference>
<organism evidence="5 6">
    <name type="scientific">Archangium minus</name>
    <dbReference type="NCBI Taxonomy" id="83450"/>
    <lineage>
        <taxon>Bacteria</taxon>
        <taxon>Pseudomonadati</taxon>
        <taxon>Myxococcota</taxon>
        <taxon>Myxococcia</taxon>
        <taxon>Myxococcales</taxon>
        <taxon>Cystobacterineae</taxon>
        <taxon>Archangiaceae</taxon>
        <taxon>Archangium</taxon>
    </lineage>
</organism>
<dbReference type="PIRSF" id="PIRSF000097">
    <property type="entry name" value="AKR"/>
    <property type="match status" value="1"/>
</dbReference>
<dbReference type="PRINTS" id="PR00069">
    <property type="entry name" value="ALDKETRDTASE"/>
</dbReference>
<keyword evidence="2" id="KW-0521">NADP</keyword>
<dbReference type="Proteomes" id="UP001611383">
    <property type="component" value="Chromosome"/>
</dbReference>
<evidence type="ECO:0000313" key="6">
    <source>
        <dbReference type="Proteomes" id="UP001611383"/>
    </source>
</evidence>
<reference evidence="5 6" key="1">
    <citation type="submission" date="2019-08" db="EMBL/GenBank/DDBJ databases">
        <title>Archangium and Cystobacter genomes.</title>
        <authorList>
            <person name="Chen I.-C.K."/>
            <person name="Wielgoss S."/>
        </authorList>
    </citation>
    <scope>NUCLEOTIDE SEQUENCE [LARGE SCALE GENOMIC DNA]</scope>
    <source>
        <strain evidence="5 6">Cbm 6</strain>
    </source>
</reference>